<keyword evidence="3" id="KW-0547">Nucleotide-binding</keyword>
<evidence type="ECO:0000256" key="5">
    <source>
        <dbReference type="ARBA" id="ARBA00022840"/>
    </source>
</evidence>
<protein>
    <submittedName>
        <fullName evidence="12">Metal ABC transporter ATP-binding protein</fullName>
    </submittedName>
</protein>
<keyword evidence="4" id="KW-0862">Zinc</keyword>
<feature type="domain" description="ABC transporter" evidence="11">
    <location>
        <begin position="4"/>
        <end position="220"/>
    </location>
</feature>
<dbReference type="SMART" id="SM00382">
    <property type="entry name" value="AAA"/>
    <property type="match status" value="1"/>
</dbReference>
<name>A0ABU1FA27_9RHOB</name>
<dbReference type="Proteomes" id="UP001247754">
    <property type="component" value="Unassembled WGS sequence"/>
</dbReference>
<dbReference type="PROSITE" id="PS50893">
    <property type="entry name" value="ABC_TRANSPORTER_2"/>
    <property type="match status" value="1"/>
</dbReference>
<accession>A0ABU1FA27</accession>
<dbReference type="RefSeq" id="WP_310457981.1">
    <property type="nucleotide sequence ID" value="NZ_JAVKPH010000016.1"/>
</dbReference>
<dbReference type="EMBL" id="JAVKPH010000016">
    <property type="protein sequence ID" value="MDR5653745.1"/>
    <property type="molecule type" value="Genomic_DNA"/>
</dbReference>
<proteinExistence type="predicted"/>
<organism evidence="12 13">
    <name type="scientific">Ruixingdingia sedimenti</name>
    <dbReference type="NCBI Taxonomy" id="3073604"/>
    <lineage>
        <taxon>Bacteria</taxon>
        <taxon>Pseudomonadati</taxon>
        <taxon>Pseudomonadota</taxon>
        <taxon>Alphaproteobacteria</taxon>
        <taxon>Rhodobacterales</taxon>
        <taxon>Paracoccaceae</taxon>
        <taxon>Ruixingdingia</taxon>
    </lineage>
</organism>
<keyword evidence="7" id="KW-1278">Translocase</keyword>
<feature type="compositionally biased region" description="Basic and acidic residues" evidence="10">
    <location>
        <begin position="233"/>
        <end position="243"/>
    </location>
</feature>
<comment type="caution">
    <text evidence="12">The sequence shown here is derived from an EMBL/GenBank/DDBJ whole genome shotgun (WGS) entry which is preliminary data.</text>
</comment>
<keyword evidence="5 12" id="KW-0067">ATP-binding</keyword>
<evidence type="ECO:0000256" key="3">
    <source>
        <dbReference type="ARBA" id="ARBA00022741"/>
    </source>
</evidence>
<dbReference type="Pfam" id="PF00005">
    <property type="entry name" value="ABC_tran"/>
    <property type="match status" value="1"/>
</dbReference>
<gene>
    <name evidence="12" type="ORF">RGD00_14110</name>
</gene>
<feature type="region of interest" description="Disordered" evidence="10">
    <location>
        <begin position="233"/>
        <end position="259"/>
    </location>
</feature>
<keyword evidence="1" id="KW-0813">Transport</keyword>
<keyword evidence="9" id="KW-0472">Membrane</keyword>
<dbReference type="PROSITE" id="PS00211">
    <property type="entry name" value="ABC_TRANSPORTER_1"/>
    <property type="match status" value="1"/>
</dbReference>
<sequence>MRLITARGLVVRMGGAAVLQGVDFHIDKGEIVTIVGPNGSGKSTLLRALLGIVPAAAGRVDRRAGLHVGYVPQKLAIDRNLPMPVARFLSLPRRRSAAEVAAALDRVGLAPDLGTRQLTDLSGGQLQRVLLARALMGAPEILVLDEATQGLDQPGEAAFYRLIEEIRADSGCAVLMVSHDLHVVMAASDRVVCLNGHVCCEGTPRVVSNAPEYRALFGLGTQGALALYRHEHDHAHDPGEPGHDHHHHHHGGHDHHAHS</sequence>
<dbReference type="GO" id="GO:0005524">
    <property type="term" value="F:ATP binding"/>
    <property type="evidence" value="ECO:0007669"/>
    <property type="project" value="UniProtKB-KW"/>
</dbReference>
<dbReference type="PANTHER" id="PTHR42734:SF9">
    <property type="entry name" value="ZINC IMPORT ATP-BINDING PROTEIN ZNUC"/>
    <property type="match status" value="1"/>
</dbReference>
<evidence type="ECO:0000256" key="4">
    <source>
        <dbReference type="ARBA" id="ARBA00022833"/>
    </source>
</evidence>
<feature type="compositionally biased region" description="Basic residues" evidence="10">
    <location>
        <begin position="244"/>
        <end position="259"/>
    </location>
</feature>
<dbReference type="InterPro" id="IPR027417">
    <property type="entry name" value="P-loop_NTPase"/>
</dbReference>
<reference evidence="12 13" key="1">
    <citation type="submission" date="2023-09" db="EMBL/GenBank/DDBJ databases">
        <title>Xinfangfangia sedmenti sp. nov., isolated the sedment.</title>
        <authorList>
            <person name="Xu L."/>
        </authorList>
    </citation>
    <scope>NUCLEOTIDE SEQUENCE [LARGE SCALE GENOMIC DNA]</scope>
    <source>
        <strain evidence="12 13">LG-4</strain>
    </source>
</reference>
<keyword evidence="2" id="KW-1003">Cell membrane</keyword>
<evidence type="ECO:0000256" key="7">
    <source>
        <dbReference type="ARBA" id="ARBA00022967"/>
    </source>
</evidence>
<dbReference type="InterPro" id="IPR017871">
    <property type="entry name" value="ABC_transporter-like_CS"/>
</dbReference>
<evidence type="ECO:0000256" key="1">
    <source>
        <dbReference type="ARBA" id="ARBA00022448"/>
    </source>
</evidence>
<evidence type="ECO:0000256" key="9">
    <source>
        <dbReference type="ARBA" id="ARBA00023136"/>
    </source>
</evidence>
<dbReference type="InterPro" id="IPR003439">
    <property type="entry name" value="ABC_transporter-like_ATP-bd"/>
</dbReference>
<dbReference type="PANTHER" id="PTHR42734">
    <property type="entry name" value="METAL TRANSPORT SYSTEM ATP-BINDING PROTEIN TM_0124-RELATED"/>
    <property type="match status" value="1"/>
</dbReference>
<keyword evidence="13" id="KW-1185">Reference proteome</keyword>
<keyword evidence="6" id="KW-0864">Zinc transport</keyword>
<evidence type="ECO:0000259" key="11">
    <source>
        <dbReference type="PROSITE" id="PS50893"/>
    </source>
</evidence>
<dbReference type="InterPro" id="IPR050153">
    <property type="entry name" value="Metal_Ion_Import_ABC"/>
</dbReference>
<evidence type="ECO:0000256" key="8">
    <source>
        <dbReference type="ARBA" id="ARBA00023065"/>
    </source>
</evidence>
<dbReference type="SUPFAM" id="SSF52540">
    <property type="entry name" value="P-loop containing nucleoside triphosphate hydrolases"/>
    <property type="match status" value="1"/>
</dbReference>
<evidence type="ECO:0000256" key="2">
    <source>
        <dbReference type="ARBA" id="ARBA00022475"/>
    </source>
</evidence>
<evidence type="ECO:0000313" key="12">
    <source>
        <dbReference type="EMBL" id="MDR5653745.1"/>
    </source>
</evidence>
<evidence type="ECO:0000313" key="13">
    <source>
        <dbReference type="Proteomes" id="UP001247754"/>
    </source>
</evidence>
<keyword evidence="8" id="KW-0406">Ion transport</keyword>
<evidence type="ECO:0000256" key="10">
    <source>
        <dbReference type="SAM" id="MobiDB-lite"/>
    </source>
</evidence>
<dbReference type="Gene3D" id="3.40.50.300">
    <property type="entry name" value="P-loop containing nucleotide triphosphate hydrolases"/>
    <property type="match status" value="1"/>
</dbReference>
<dbReference type="InterPro" id="IPR003593">
    <property type="entry name" value="AAA+_ATPase"/>
</dbReference>
<evidence type="ECO:0000256" key="6">
    <source>
        <dbReference type="ARBA" id="ARBA00022906"/>
    </source>
</evidence>